<dbReference type="GO" id="GO:0030496">
    <property type="term" value="C:midbody"/>
    <property type="evidence" value="ECO:0007669"/>
    <property type="project" value="TreeGrafter"/>
</dbReference>
<evidence type="ECO:0000256" key="3">
    <source>
        <dbReference type="SAM" id="MobiDB-lite"/>
    </source>
</evidence>
<dbReference type="GO" id="GO:0000776">
    <property type="term" value="C:kinetochore"/>
    <property type="evidence" value="ECO:0007669"/>
    <property type="project" value="TreeGrafter"/>
</dbReference>
<feature type="compositionally biased region" description="Low complexity" evidence="3">
    <location>
        <begin position="53"/>
        <end position="64"/>
    </location>
</feature>
<dbReference type="GO" id="GO:0032133">
    <property type="term" value="C:chromosome passenger complex"/>
    <property type="evidence" value="ECO:0007669"/>
    <property type="project" value="TreeGrafter"/>
</dbReference>
<feature type="region of interest" description="Disordered" evidence="3">
    <location>
        <begin position="190"/>
        <end position="212"/>
    </location>
</feature>
<evidence type="ECO:0000313" key="5">
    <source>
        <dbReference type="Proteomes" id="UP000593567"/>
    </source>
</evidence>
<accession>A0A7J7J767</accession>
<proteinExistence type="predicted"/>
<name>A0A7J7J767_BUGNE</name>
<dbReference type="GO" id="GO:0051257">
    <property type="term" value="P:meiotic spindle midzone assembly"/>
    <property type="evidence" value="ECO:0007669"/>
    <property type="project" value="TreeGrafter"/>
</dbReference>
<dbReference type="GO" id="GO:0051310">
    <property type="term" value="P:metaphase chromosome alignment"/>
    <property type="evidence" value="ECO:0007669"/>
    <property type="project" value="TreeGrafter"/>
</dbReference>
<evidence type="ECO:0000256" key="2">
    <source>
        <dbReference type="ARBA" id="ARBA00022490"/>
    </source>
</evidence>
<dbReference type="PANTHER" id="PTHR13142">
    <property type="entry name" value="INNER CENTROMERE PROTEIN"/>
    <property type="match status" value="1"/>
</dbReference>
<dbReference type="Proteomes" id="UP000593567">
    <property type="component" value="Unassembled WGS sequence"/>
</dbReference>
<feature type="compositionally biased region" description="Polar residues" evidence="3">
    <location>
        <begin position="190"/>
        <end position="200"/>
    </location>
</feature>
<comment type="caution">
    <text evidence="4">The sequence shown here is derived from an EMBL/GenBank/DDBJ whole genome shotgun (WGS) entry which is preliminary data.</text>
</comment>
<dbReference type="AlphaFoldDB" id="A0A7J7J767"/>
<feature type="compositionally biased region" description="Polar residues" evidence="3">
    <location>
        <begin position="43"/>
        <end position="52"/>
    </location>
</feature>
<dbReference type="GO" id="GO:1990385">
    <property type="term" value="C:meiotic spindle midzone"/>
    <property type="evidence" value="ECO:0007669"/>
    <property type="project" value="TreeGrafter"/>
</dbReference>
<protein>
    <submittedName>
        <fullName evidence="4">INCENP</fullName>
    </submittedName>
</protein>
<dbReference type="EMBL" id="VXIV02003020">
    <property type="protein sequence ID" value="KAF6021506.1"/>
    <property type="molecule type" value="Genomic_DNA"/>
</dbReference>
<keyword evidence="5" id="KW-1185">Reference proteome</keyword>
<gene>
    <name evidence="4" type="ORF">EB796_020192</name>
</gene>
<dbReference type="PANTHER" id="PTHR13142:SF1">
    <property type="entry name" value="INNER CENTROMERE PROTEIN"/>
    <property type="match status" value="1"/>
</dbReference>
<reference evidence="4" key="1">
    <citation type="submission" date="2020-06" db="EMBL/GenBank/DDBJ databases">
        <title>Draft genome of Bugula neritina, a colonial animal packing powerful symbionts and potential medicines.</title>
        <authorList>
            <person name="Rayko M."/>
        </authorList>
    </citation>
    <scope>NUCLEOTIDE SEQUENCE [LARGE SCALE GENOMIC DNA]</scope>
    <source>
        <strain evidence="4">Kwan_BN1</strain>
    </source>
</reference>
<dbReference type="GO" id="GO:0005634">
    <property type="term" value="C:nucleus"/>
    <property type="evidence" value="ECO:0007669"/>
    <property type="project" value="TreeGrafter"/>
</dbReference>
<sequence length="212" mass="24283">MARKKEYSEAERQRKIQEAERHKIIEAAKQETLRKMEMDRLNQGKSKQTTAGTPSTSTSKPKTSIYEVLSNKAAAMSEQRKALMTTLTESSSSKKTDDKLNATFTKPERQNFIDIKLTHEDDEFDDPKFAKCKKPAWAEGSQFNTAVISQYEALKTGRLQPSNVFGKFACCMPDLTKMFPVHKPRFFHRTSSAKWSSPPLNNERRASKRVKR</sequence>
<keyword evidence="2" id="KW-0963">Cytoplasm</keyword>
<dbReference type="GO" id="GO:0000281">
    <property type="term" value="P:mitotic cytokinesis"/>
    <property type="evidence" value="ECO:0007669"/>
    <property type="project" value="TreeGrafter"/>
</dbReference>
<feature type="region of interest" description="Disordered" evidence="3">
    <location>
        <begin position="1"/>
        <end position="64"/>
    </location>
</feature>
<dbReference type="GO" id="GO:0005737">
    <property type="term" value="C:cytoplasm"/>
    <property type="evidence" value="ECO:0007669"/>
    <property type="project" value="UniProtKB-SubCell"/>
</dbReference>
<organism evidence="4 5">
    <name type="scientific">Bugula neritina</name>
    <name type="common">Brown bryozoan</name>
    <name type="synonym">Sertularia neritina</name>
    <dbReference type="NCBI Taxonomy" id="10212"/>
    <lineage>
        <taxon>Eukaryota</taxon>
        <taxon>Metazoa</taxon>
        <taxon>Spiralia</taxon>
        <taxon>Lophotrochozoa</taxon>
        <taxon>Bryozoa</taxon>
        <taxon>Gymnolaemata</taxon>
        <taxon>Cheilostomatida</taxon>
        <taxon>Flustrina</taxon>
        <taxon>Buguloidea</taxon>
        <taxon>Bugulidae</taxon>
        <taxon>Bugula</taxon>
    </lineage>
</organism>
<dbReference type="Gene3D" id="6.10.250.2990">
    <property type="match status" value="1"/>
</dbReference>
<comment type="subcellular location">
    <subcellularLocation>
        <location evidence="1">Cytoplasm</location>
    </subcellularLocation>
</comment>
<feature type="compositionally biased region" description="Basic and acidic residues" evidence="3">
    <location>
        <begin position="1"/>
        <end position="42"/>
    </location>
</feature>
<dbReference type="OrthoDB" id="6123at2759"/>
<evidence type="ECO:0000256" key="1">
    <source>
        <dbReference type="ARBA" id="ARBA00004496"/>
    </source>
</evidence>
<evidence type="ECO:0000313" key="4">
    <source>
        <dbReference type="EMBL" id="KAF6021506.1"/>
    </source>
</evidence>